<dbReference type="AlphaFoldDB" id="A0AAT9HQL7"/>
<name>A0AAT9HQL7_9ACTN</name>
<protein>
    <submittedName>
        <fullName evidence="2">Uncharacterized protein</fullName>
    </submittedName>
</protein>
<feature type="region of interest" description="Disordered" evidence="1">
    <location>
        <begin position="1"/>
        <end position="22"/>
    </location>
</feature>
<gene>
    <name evidence="2" type="ORF">SHKM778_60470</name>
</gene>
<feature type="region of interest" description="Disordered" evidence="1">
    <location>
        <begin position="64"/>
        <end position="86"/>
    </location>
</feature>
<evidence type="ECO:0000256" key="1">
    <source>
        <dbReference type="SAM" id="MobiDB-lite"/>
    </source>
</evidence>
<reference evidence="2" key="1">
    <citation type="submission" date="2024-06" db="EMBL/GenBank/DDBJ databases">
        <authorList>
            <consortium name="consrtm"/>
            <person name="Uemura M."/>
            <person name="Terahara T."/>
        </authorList>
    </citation>
    <scope>NUCLEOTIDE SEQUENCE</scope>
    <source>
        <strain evidence="2">KM77-8</strain>
    </source>
</reference>
<accession>A0AAT9HQL7</accession>
<evidence type="ECO:0000313" key="2">
    <source>
        <dbReference type="EMBL" id="BFO19659.1"/>
    </source>
</evidence>
<proteinExistence type="predicted"/>
<organism evidence="2">
    <name type="scientific">Streptomyces haneummycinicus</name>
    <dbReference type="NCBI Taxonomy" id="3074435"/>
    <lineage>
        <taxon>Bacteria</taxon>
        <taxon>Bacillati</taxon>
        <taxon>Actinomycetota</taxon>
        <taxon>Actinomycetes</taxon>
        <taxon>Kitasatosporales</taxon>
        <taxon>Streptomycetaceae</taxon>
        <taxon>Streptomyces</taxon>
    </lineage>
</organism>
<feature type="compositionally biased region" description="Basic and acidic residues" evidence="1">
    <location>
        <begin position="71"/>
        <end position="85"/>
    </location>
</feature>
<reference evidence="2" key="2">
    <citation type="submission" date="2024-07" db="EMBL/GenBank/DDBJ databases">
        <title>Streptomyces haneummycinica sp. nov., a new antibiotic-producing actinobacterium isolated from marine sediment.</title>
        <authorList>
            <person name="Uemura M."/>
            <person name="Hamada M."/>
            <person name="Hirano S."/>
            <person name="Kobayashi K."/>
            <person name="Ohshiro T."/>
            <person name="Kobayashi T."/>
            <person name="Terahara T."/>
        </authorList>
    </citation>
    <scope>NUCLEOTIDE SEQUENCE</scope>
    <source>
        <strain evidence="2">KM77-8</strain>
    </source>
</reference>
<sequence>MRGQTAGTGVCRVPSLTHTTDNAPALSGVIAQRGPVDEAVTEITDRRRPSDLTTPGVIGVFLSLGQDPASDEDHTQSERGTDTDHGLLQQTVHVALVLGVL</sequence>
<dbReference type="EMBL" id="AP035768">
    <property type="protein sequence ID" value="BFO19659.1"/>
    <property type="molecule type" value="Genomic_DNA"/>
</dbReference>